<dbReference type="Gene3D" id="2.40.50.140">
    <property type="entry name" value="Nucleic acid-binding proteins"/>
    <property type="match status" value="1"/>
</dbReference>
<protein>
    <recommendedName>
        <fullName evidence="2 3">Single-stranded DNA-binding protein</fullName>
        <shortName evidence="2">SSB</shortName>
    </recommendedName>
</protein>
<reference evidence="5 6" key="1">
    <citation type="submission" date="2015-09" db="EMBL/GenBank/DDBJ databases">
        <authorList>
            <consortium name="Pathogen Informatics"/>
        </authorList>
    </citation>
    <scope>NUCLEOTIDE SEQUENCE [LARGE SCALE GENOMIC DNA]</scope>
    <source>
        <strain evidence="5 6">2789STDY5834841</strain>
    </source>
</reference>
<dbReference type="Pfam" id="PF00436">
    <property type="entry name" value="SSB"/>
    <property type="match status" value="1"/>
</dbReference>
<dbReference type="EMBL" id="CYZO01000029">
    <property type="protein sequence ID" value="CUO28015.1"/>
    <property type="molecule type" value="Genomic_DNA"/>
</dbReference>
<dbReference type="CDD" id="cd04496">
    <property type="entry name" value="SSB_OBF"/>
    <property type="match status" value="1"/>
</dbReference>
<dbReference type="Proteomes" id="UP000095787">
    <property type="component" value="Unassembled WGS sequence"/>
</dbReference>
<comment type="caution">
    <text evidence="2">Lacks conserved residue(s) required for the propagation of feature annotation.</text>
</comment>
<sequence>MNKVILVGRLTKDPEIYYSKGENATAITRYNIAVDRKIRRESEPATDFIPCVLFGRSAEFAQKYFRKGMRIAISGRIQTGSYINKDGVKIHTTEIVIEEQEFAQSKAENHINSTSPENFSGSTDNIDEDLPFN</sequence>
<evidence type="ECO:0000313" key="5">
    <source>
        <dbReference type="EMBL" id="CUO28015.1"/>
    </source>
</evidence>
<dbReference type="GO" id="GO:0006260">
    <property type="term" value="P:DNA replication"/>
    <property type="evidence" value="ECO:0007669"/>
    <property type="project" value="InterPro"/>
</dbReference>
<dbReference type="PROSITE" id="PS50935">
    <property type="entry name" value="SSB"/>
    <property type="match status" value="1"/>
</dbReference>
<dbReference type="RefSeq" id="WP_055159230.1">
    <property type="nucleotide sequence ID" value="NZ_CATZLF010000030.1"/>
</dbReference>
<evidence type="ECO:0000256" key="1">
    <source>
        <dbReference type="ARBA" id="ARBA00023125"/>
    </source>
</evidence>
<dbReference type="PANTHER" id="PTHR10302">
    <property type="entry name" value="SINGLE-STRANDED DNA-BINDING PROTEIN"/>
    <property type="match status" value="1"/>
</dbReference>
<evidence type="ECO:0000313" key="6">
    <source>
        <dbReference type="Proteomes" id="UP000095787"/>
    </source>
</evidence>
<organism evidence="5 6">
    <name type="scientific">[Ruminococcus] torques</name>
    <dbReference type="NCBI Taxonomy" id="33039"/>
    <lineage>
        <taxon>Bacteria</taxon>
        <taxon>Bacillati</taxon>
        <taxon>Bacillota</taxon>
        <taxon>Clostridia</taxon>
        <taxon>Lachnospirales</taxon>
        <taxon>Lachnospiraceae</taxon>
        <taxon>Mediterraneibacter</taxon>
    </lineage>
</organism>
<dbReference type="PANTHER" id="PTHR10302:SF27">
    <property type="entry name" value="SINGLE-STRANDED DNA-BINDING PROTEIN"/>
    <property type="match status" value="1"/>
</dbReference>
<dbReference type="GO" id="GO:0003697">
    <property type="term" value="F:single-stranded DNA binding"/>
    <property type="evidence" value="ECO:0007669"/>
    <property type="project" value="UniProtKB-UniRule"/>
</dbReference>
<dbReference type="AlphaFoldDB" id="A0A174DVF0"/>
<dbReference type="PIRSF" id="PIRSF002070">
    <property type="entry name" value="SSB"/>
    <property type="match status" value="1"/>
</dbReference>
<dbReference type="GO" id="GO:0009295">
    <property type="term" value="C:nucleoid"/>
    <property type="evidence" value="ECO:0007669"/>
    <property type="project" value="TreeGrafter"/>
</dbReference>
<accession>A0A174DVF0</accession>
<dbReference type="InterPro" id="IPR011344">
    <property type="entry name" value="ssDNA-bd"/>
</dbReference>
<proteinExistence type="inferred from homology"/>
<evidence type="ECO:0000256" key="2">
    <source>
        <dbReference type="HAMAP-Rule" id="MF_00984"/>
    </source>
</evidence>
<dbReference type="NCBIfam" id="TIGR00621">
    <property type="entry name" value="ssb"/>
    <property type="match status" value="1"/>
</dbReference>
<feature type="region of interest" description="Disordered" evidence="4">
    <location>
        <begin position="106"/>
        <end position="133"/>
    </location>
</feature>
<dbReference type="HAMAP" id="MF_00984">
    <property type="entry name" value="SSB"/>
    <property type="match status" value="1"/>
</dbReference>
<dbReference type="SUPFAM" id="SSF50249">
    <property type="entry name" value="Nucleic acid-binding proteins"/>
    <property type="match status" value="1"/>
</dbReference>
<gene>
    <name evidence="5" type="primary">ssb_2</name>
    <name evidence="5" type="ORF">ERS852456_02106</name>
</gene>
<keyword evidence="1 2" id="KW-0238">DNA-binding</keyword>
<evidence type="ECO:0000256" key="3">
    <source>
        <dbReference type="PIRNR" id="PIRNR002070"/>
    </source>
</evidence>
<dbReference type="InterPro" id="IPR000424">
    <property type="entry name" value="Primosome_PriB/ssb"/>
</dbReference>
<comment type="subunit">
    <text evidence="2">Homotetramer.</text>
</comment>
<evidence type="ECO:0000256" key="4">
    <source>
        <dbReference type="SAM" id="MobiDB-lite"/>
    </source>
</evidence>
<name>A0A174DVF0_9FIRM</name>
<feature type="compositionally biased region" description="Polar residues" evidence="4">
    <location>
        <begin position="110"/>
        <end position="124"/>
    </location>
</feature>
<dbReference type="InterPro" id="IPR012340">
    <property type="entry name" value="NA-bd_OB-fold"/>
</dbReference>